<dbReference type="EMBL" id="QZKU01000057">
    <property type="protein sequence ID" value="RJP22468.1"/>
    <property type="molecule type" value="Genomic_DNA"/>
</dbReference>
<evidence type="ECO:0000256" key="2">
    <source>
        <dbReference type="ARBA" id="ARBA00022475"/>
    </source>
</evidence>
<feature type="domain" description="ABC-2 type transporter transmembrane" evidence="7">
    <location>
        <begin position="64"/>
        <end position="192"/>
    </location>
</feature>
<name>A0A3A4NPG7_ABYX5</name>
<evidence type="ECO:0000313" key="8">
    <source>
        <dbReference type="EMBL" id="RJP22468.1"/>
    </source>
</evidence>
<feature type="transmembrane region" description="Helical" evidence="6">
    <location>
        <begin position="233"/>
        <end position="251"/>
    </location>
</feature>
<gene>
    <name evidence="8" type="ORF">C4520_08170</name>
</gene>
<feature type="transmembrane region" description="Helical" evidence="6">
    <location>
        <begin position="64"/>
        <end position="87"/>
    </location>
</feature>
<feature type="transmembrane region" description="Helical" evidence="6">
    <location>
        <begin position="180"/>
        <end position="199"/>
    </location>
</feature>
<evidence type="ECO:0000256" key="4">
    <source>
        <dbReference type="ARBA" id="ARBA00022989"/>
    </source>
</evidence>
<evidence type="ECO:0000256" key="6">
    <source>
        <dbReference type="SAM" id="Phobius"/>
    </source>
</evidence>
<protein>
    <submittedName>
        <fullName evidence="8">ABC transporter permease</fullName>
    </submittedName>
</protein>
<evidence type="ECO:0000256" key="3">
    <source>
        <dbReference type="ARBA" id="ARBA00022692"/>
    </source>
</evidence>
<keyword evidence="2" id="KW-1003">Cell membrane</keyword>
<dbReference type="PANTHER" id="PTHR30294">
    <property type="entry name" value="MEMBRANE COMPONENT OF ABC TRANSPORTER YHHJ-RELATED"/>
    <property type="match status" value="1"/>
</dbReference>
<dbReference type="InterPro" id="IPR051449">
    <property type="entry name" value="ABC-2_transporter_component"/>
</dbReference>
<keyword evidence="4 6" id="KW-1133">Transmembrane helix</keyword>
<sequence length="260" mass="29317">MRNVLTLTRKELYSYFQSPIAYVVIAIFLLISGIIFSLRFSMFYYDSLEISRNPYMMQHYDLNITEYVLEPMVYTLSFLSLLMIPMLTMRSFSEEKKSGAIELLLTYPVRDIEVTGAKFLACFLVYACMIALTALYPALTGRFAPVEPASLAMGYAGLLLSGAAFISLGIFISSLTENQIIAVAGSYGLLLFFWLTGAAENLLPAPYNAVLTDLSIFDHIETFARGILNTHDLTYYLVFIGFFIFLTLRSLEISKWKGRA</sequence>
<organism evidence="8 9">
    <name type="scientific">Abyssobacteria bacterium (strain SURF_5)</name>
    <dbReference type="NCBI Taxonomy" id="2093360"/>
    <lineage>
        <taxon>Bacteria</taxon>
        <taxon>Pseudomonadati</taxon>
        <taxon>Candidatus Hydrogenedentota</taxon>
        <taxon>Candidatus Abyssobacteria</taxon>
    </lineage>
</organism>
<comment type="caution">
    <text evidence="8">The sequence shown here is derived from an EMBL/GenBank/DDBJ whole genome shotgun (WGS) entry which is preliminary data.</text>
</comment>
<evidence type="ECO:0000256" key="5">
    <source>
        <dbReference type="ARBA" id="ARBA00023136"/>
    </source>
</evidence>
<dbReference type="Pfam" id="PF12698">
    <property type="entry name" value="ABC2_membrane_3"/>
    <property type="match status" value="1"/>
</dbReference>
<evidence type="ECO:0000259" key="7">
    <source>
        <dbReference type="Pfam" id="PF12698"/>
    </source>
</evidence>
<dbReference type="GO" id="GO:0140359">
    <property type="term" value="F:ABC-type transporter activity"/>
    <property type="evidence" value="ECO:0007669"/>
    <property type="project" value="InterPro"/>
</dbReference>
<evidence type="ECO:0000256" key="1">
    <source>
        <dbReference type="ARBA" id="ARBA00004651"/>
    </source>
</evidence>
<comment type="subcellular location">
    <subcellularLocation>
        <location evidence="1">Cell membrane</location>
        <topology evidence="1">Multi-pass membrane protein</topology>
    </subcellularLocation>
</comment>
<proteinExistence type="predicted"/>
<feature type="transmembrane region" description="Helical" evidence="6">
    <location>
        <begin position="119"/>
        <end position="139"/>
    </location>
</feature>
<reference evidence="8 9" key="1">
    <citation type="journal article" date="2017" name="ISME J.">
        <title>Energy and carbon metabolisms in a deep terrestrial subsurface fluid microbial community.</title>
        <authorList>
            <person name="Momper L."/>
            <person name="Jungbluth S.P."/>
            <person name="Lee M.D."/>
            <person name="Amend J.P."/>
        </authorList>
    </citation>
    <scope>NUCLEOTIDE SEQUENCE [LARGE SCALE GENOMIC DNA]</scope>
    <source>
        <strain evidence="8">SURF_5</strain>
    </source>
</reference>
<dbReference type="Proteomes" id="UP000265882">
    <property type="component" value="Unassembled WGS sequence"/>
</dbReference>
<dbReference type="InterPro" id="IPR013525">
    <property type="entry name" value="ABC2_TM"/>
</dbReference>
<accession>A0A3A4NPG7</accession>
<dbReference type="PANTHER" id="PTHR30294:SF29">
    <property type="entry name" value="MULTIDRUG ABC TRANSPORTER PERMEASE YBHS-RELATED"/>
    <property type="match status" value="1"/>
</dbReference>
<feature type="transmembrane region" description="Helical" evidence="6">
    <location>
        <begin position="20"/>
        <end position="44"/>
    </location>
</feature>
<keyword evidence="5 6" id="KW-0472">Membrane</keyword>
<dbReference type="AlphaFoldDB" id="A0A3A4NPG7"/>
<keyword evidence="3 6" id="KW-0812">Transmembrane</keyword>
<feature type="transmembrane region" description="Helical" evidence="6">
    <location>
        <begin position="151"/>
        <end position="173"/>
    </location>
</feature>
<evidence type="ECO:0000313" key="9">
    <source>
        <dbReference type="Proteomes" id="UP000265882"/>
    </source>
</evidence>
<dbReference type="GO" id="GO:0005886">
    <property type="term" value="C:plasma membrane"/>
    <property type="evidence" value="ECO:0007669"/>
    <property type="project" value="UniProtKB-SubCell"/>
</dbReference>